<gene>
    <name evidence="5" type="ORF">SAMN04489758_10370</name>
</gene>
<dbReference type="InterPro" id="IPR036812">
    <property type="entry name" value="NAD(P)_OxRdtase_dom_sf"/>
</dbReference>
<dbReference type="OrthoDB" id="9773828at2"/>
<dbReference type="InterPro" id="IPR017900">
    <property type="entry name" value="4Fe4S_Fe_S_CS"/>
</dbReference>
<dbReference type="SUPFAM" id="SSF51430">
    <property type="entry name" value="NAD(P)-linked oxidoreductase"/>
    <property type="match status" value="1"/>
</dbReference>
<organism evidence="5 6">
    <name type="scientific">Thomasclavelia cocleata</name>
    <dbReference type="NCBI Taxonomy" id="69824"/>
    <lineage>
        <taxon>Bacteria</taxon>
        <taxon>Bacillati</taxon>
        <taxon>Bacillota</taxon>
        <taxon>Erysipelotrichia</taxon>
        <taxon>Erysipelotrichales</taxon>
        <taxon>Coprobacillaceae</taxon>
        <taxon>Thomasclavelia</taxon>
    </lineage>
</organism>
<keyword evidence="2" id="KW-0408">Iron</keyword>
<dbReference type="InterPro" id="IPR017896">
    <property type="entry name" value="4Fe4S_Fe-S-bd"/>
</dbReference>
<dbReference type="EMBL" id="FOIN01000003">
    <property type="protein sequence ID" value="SET19446.1"/>
    <property type="molecule type" value="Genomic_DNA"/>
</dbReference>
<dbReference type="Pfam" id="PF00248">
    <property type="entry name" value="Aldo_ket_red"/>
    <property type="match status" value="1"/>
</dbReference>
<sequence length="382" mass="43292">MKYRILGRTGIKVSEIALGCEGFVNKSIDEVKLFVDKAYENGINFIDFYSSNPNAREAFGKAIEGRREQWIIEGHLCTIWKNDQYLRTRKIDEVKEGFIDLLKRLQTNYIDVGMIHYIDAESDFNNVFTGEIIEYALELKKQGIIKHLGISSHNPDIAIKAVKTGLIDVILFSINPCYDMLPPSEEVDDLWDDKNYEKPLINIDPVRQELYELCQSQGVAITVMKAFGGGDLLDEKLSPFKVKMTPLQCIHYSLTRPGVVSVMAGSRTIDELLEALEYEKAELSQKDYANILANIPKHSFIGNCVYCGHCAPCIKGISVADINKFTDLCIAKKEVVETVREHYAVLKHHASECIRCRSCEKNCPFGVEIIKKMKKAVEIFGY</sequence>
<accession>A0A1I0CII1</accession>
<evidence type="ECO:0000256" key="1">
    <source>
        <dbReference type="ARBA" id="ARBA00022723"/>
    </source>
</evidence>
<keyword evidence="3" id="KW-0411">Iron-sulfur</keyword>
<evidence type="ECO:0000256" key="2">
    <source>
        <dbReference type="ARBA" id="ARBA00023004"/>
    </source>
</evidence>
<dbReference type="PANTHER" id="PTHR43312:SF1">
    <property type="entry name" value="NADP-DEPENDENT OXIDOREDUCTASE DOMAIN-CONTAINING PROTEIN"/>
    <property type="match status" value="1"/>
</dbReference>
<dbReference type="CDD" id="cd19100">
    <property type="entry name" value="AKR_unchar"/>
    <property type="match status" value="1"/>
</dbReference>
<dbReference type="PROSITE" id="PS00198">
    <property type="entry name" value="4FE4S_FER_1"/>
    <property type="match status" value="1"/>
</dbReference>
<dbReference type="RefSeq" id="WP_092352139.1">
    <property type="nucleotide sequence ID" value="NZ_FOIN01000003.1"/>
</dbReference>
<name>A0A1I0CII1_9FIRM</name>
<protein>
    <recommendedName>
        <fullName evidence="4">4Fe-4S ferredoxin-type domain-containing protein</fullName>
    </recommendedName>
</protein>
<keyword evidence="6" id="KW-1185">Reference proteome</keyword>
<evidence type="ECO:0000259" key="4">
    <source>
        <dbReference type="PROSITE" id="PS51379"/>
    </source>
</evidence>
<evidence type="ECO:0000256" key="3">
    <source>
        <dbReference type="ARBA" id="ARBA00023014"/>
    </source>
</evidence>
<dbReference type="Gene3D" id="3.20.20.100">
    <property type="entry name" value="NADP-dependent oxidoreductase domain"/>
    <property type="match status" value="1"/>
</dbReference>
<dbReference type="GeneID" id="78287526"/>
<dbReference type="PANTHER" id="PTHR43312">
    <property type="entry name" value="D-THREO-ALDOSE 1-DEHYDROGENASE"/>
    <property type="match status" value="1"/>
</dbReference>
<dbReference type="Proteomes" id="UP000198558">
    <property type="component" value="Unassembled WGS sequence"/>
</dbReference>
<dbReference type="SUPFAM" id="SSF46548">
    <property type="entry name" value="alpha-helical ferredoxin"/>
    <property type="match status" value="1"/>
</dbReference>
<evidence type="ECO:0000313" key="5">
    <source>
        <dbReference type="EMBL" id="SET19446.1"/>
    </source>
</evidence>
<dbReference type="AlphaFoldDB" id="A0A1I0CII1"/>
<dbReference type="GO" id="GO:0051536">
    <property type="term" value="F:iron-sulfur cluster binding"/>
    <property type="evidence" value="ECO:0007669"/>
    <property type="project" value="UniProtKB-KW"/>
</dbReference>
<keyword evidence="1" id="KW-0479">Metal-binding</keyword>
<feature type="domain" description="4Fe-4S ferredoxin-type" evidence="4">
    <location>
        <begin position="344"/>
        <end position="373"/>
    </location>
</feature>
<dbReference type="InterPro" id="IPR053135">
    <property type="entry name" value="AKR2_Oxidoreductase"/>
</dbReference>
<evidence type="ECO:0000313" key="6">
    <source>
        <dbReference type="Proteomes" id="UP000198558"/>
    </source>
</evidence>
<proteinExistence type="predicted"/>
<dbReference type="GO" id="GO:0046872">
    <property type="term" value="F:metal ion binding"/>
    <property type="evidence" value="ECO:0007669"/>
    <property type="project" value="UniProtKB-KW"/>
</dbReference>
<reference evidence="6" key="1">
    <citation type="submission" date="2016-10" db="EMBL/GenBank/DDBJ databases">
        <authorList>
            <person name="Varghese N."/>
            <person name="Submissions S."/>
        </authorList>
    </citation>
    <scope>NUCLEOTIDE SEQUENCE [LARGE SCALE GENOMIC DNA]</scope>
    <source>
        <strain evidence="6">DSM 1551</strain>
    </source>
</reference>
<dbReference type="PROSITE" id="PS51379">
    <property type="entry name" value="4FE4S_FER_2"/>
    <property type="match status" value="1"/>
</dbReference>
<dbReference type="InterPro" id="IPR023210">
    <property type="entry name" value="NADP_OxRdtase_dom"/>
</dbReference>